<evidence type="ECO:0000256" key="1">
    <source>
        <dbReference type="SAM" id="MobiDB-lite"/>
    </source>
</evidence>
<accession>A0ABR2WRX8</accession>
<protein>
    <submittedName>
        <fullName evidence="2">Uncharacterized protein</fullName>
    </submittedName>
</protein>
<organism evidence="2 3">
    <name type="scientific">Basidiobolus ranarum</name>
    <dbReference type="NCBI Taxonomy" id="34480"/>
    <lineage>
        <taxon>Eukaryota</taxon>
        <taxon>Fungi</taxon>
        <taxon>Fungi incertae sedis</taxon>
        <taxon>Zoopagomycota</taxon>
        <taxon>Entomophthoromycotina</taxon>
        <taxon>Basidiobolomycetes</taxon>
        <taxon>Basidiobolales</taxon>
        <taxon>Basidiobolaceae</taxon>
        <taxon>Basidiobolus</taxon>
    </lineage>
</organism>
<reference evidence="2 3" key="1">
    <citation type="submission" date="2023-04" db="EMBL/GenBank/DDBJ databases">
        <title>Genome of Basidiobolus ranarum AG-B5.</title>
        <authorList>
            <person name="Stajich J.E."/>
            <person name="Carter-House D."/>
            <person name="Gryganskyi A."/>
        </authorList>
    </citation>
    <scope>NUCLEOTIDE SEQUENCE [LARGE SCALE GENOMIC DNA]</scope>
    <source>
        <strain evidence="2 3">AG-B5</strain>
    </source>
</reference>
<sequence>MKNKAMSVVTLRIKHSSLTPDKDRPLLPVVVGKGFDEELVVVVLEGAGDDTMELVGSVEDDDGSRTIGKPSFAQS</sequence>
<gene>
    <name evidence="2" type="ORF">K7432_008359</name>
</gene>
<evidence type="ECO:0000313" key="3">
    <source>
        <dbReference type="Proteomes" id="UP001479436"/>
    </source>
</evidence>
<dbReference type="EMBL" id="JASJQH010000459">
    <property type="protein sequence ID" value="KAK9764272.1"/>
    <property type="molecule type" value="Genomic_DNA"/>
</dbReference>
<keyword evidence="3" id="KW-1185">Reference proteome</keyword>
<name>A0ABR2WRX8_9FUNG</name>
<evidence type="ECO:0000313" key="2">
    <source>
        <dbReference type="EMBL" id="KAK9764272.1"/>
    </source>
</evidence>
<proteinExistence type="predicted"/>
<comment type="caution">
    <text evidence="2">The sequence shown here is derived from an EMBL/GenBank/DDBJ whole genome shotgun (WGS) entry which is preliminary data.</text>
</comment>
<feature type="region of interest" description="Disordered" evidence="1">
    <location>
        <begin position="54"/>
        <end position="75"/>
    </location>
</feature>
<dbReference type="Proteomes" id="UP001479436">
    <property type="component" value="Unassembled WGS sequence"/>
</dbReference>